<comment type="caution">
    <text evidence="3">The sequence shown here is derived from an EMBL/GenBank/DDBJ whole genome shotgun (WGS) entry which is preliminary data.</text>
</comment>
<evidence type="ECO:0000256" key="2">
    <source>
        <dbReference type="SAM" id="Phobius"/>
    </source>
</evidence>
<gene>
    <name evidence="3" type="ORF">CVS27_19090</name>
</gene>
<proteinExistence type="predicted"/>
<feature type="transmembrane region" description="Helical" evidence="2">
    <location>
        <begin position="20"/>
        <end position="40"/>
    </location>
</feature>
<evidence type="ECO:0000256" key="1">
    <source>
        <dbReference type="SAM" id="MobiDB-lite"/>
    </source>
</evidence>
<evidence type="ECO:0000313" key="4">
    <source>
        <dbReference type="Proteomes" id="UP000237061"/>
    </source>
</evidence>
<sequence length="143" mass="15485">MPIMLEPLATSIVAASSSSSSGFSPLFMLAVVGVILLSIFTRSANRKRRASRDNIYNPANPTGRAGVAHQPGGAPYVGTLLNGVPLRNYDTSHGHQTTGFANERMKAEAELKRQLDALDTARRNGQVTAEQYAVHREAIFKNF</sequence>
<keyword evidence="2" id="KW-1133">Transmembrane helix</keyword>
<keyword evidence="2" id="KW-0472">Membrane</keyword>
<keyword evidence="4" id="KW-1185">Reference proteome</keyword>
<accession>A0A2S3ZRE2</accession>
<name>A0A2S3ZRE2_ARTGL</name>
<keyword evidence="2" id="KW-0812">Transmembrane</keyword>
<evidence type="ECO:0008006" key="5">
    <source>
        <dbReference type="Google" id="ProtNLM"/>
    </source>
</evidence>
<feature type="region of interest" description="Disordered" evidence="1">
    <location>
        <begin position="49"/>
        <end position="69"/>
    </location>
</feature>
<organism evidence="3 4">
    <name type="scientific">Arthrobacter glacialis</name>
    <dbReference type="NCBI Taxonomy" id="1664"/>
    <lineage>
        <taxon>Bacteria</taxon>
        <taxon>Bacillati</taxon>
        <taxon>Actinomycetota</taxon>
        <taxon>Actinomycetes</taxon>
        <taxon>Micrococcales</taxon>
        <taxon>Micrococcaceae</taxon>
        <taxon>Arthrobacter</taxon>
    </lineage>
</organism>
<dbReference type="EMBL" id="PPXC01000022">
    <property type="protein sequence ID" value="POH71801.1"/>
    <property type="molecule type" value="Genomic_DNA"/>
</dbReference>
<reference evidence="3 4" key="1">
    <citation type="submission" date="2018-01" db="EMBL/GenBank/DDBJ databases">
        <title>Arthrobacter sp. nov., from glaciers in China.</title>
        <authorList>
            <person name="Liu Q."/>
            <person name="Xin Y.-H."/>
        </authorList>
    </citation>
    <scope>NUCLEOTIDE SEQUENCE [LARGE SCALE GENOMIC DNA]</scope>
    <source>
        <strain evidence="3 4">HLT2-12-2</strain>
    </source>
</reference>
<protein>
    <recommendedName>
        <fullName evidence="5">SHOCT domain-containing protein</fullName>
    </recommendedName>
</protein>
<dbReference type="AlphaFoldDB" id="A0A2S3ZRE2"/>
<evidence type="ECO:0000313" key="3">
    <source>
        <dbReference type="EMBL" id="POH71801.1"/>
    </source>
</evidence>
<dbReference type="Proteomes" id="UP000237061">
    <property type="component" value="Unassembled WGS sequence"/>
</dbReference>